<evidence type="ECO:0000313" key="8">
    <source>
        <dbReference type="Proteomes" id="UP000308760"/>
    </source>
</evidence>
<keyword evidence="8" id="KW-1185">Reference proteome</keyword>
<dbReference type="RefSeq" id="WP_136532844.1">
    <property type="nucleotide sequence ID" value="NZ_STGY01000005.1"/>
</dbReference>
<evidence type="ECO:0000256" key="1">
    <source>
        <dbReference type="ARBA" id="ARBA00038414"/>
    </source>
</evidence>
<evidence type="ECO:0000256" key="5">
    <source>
        <dbReference type="ARBA" id="ARBA00093199"/>
    </source>
</evidence>
<gene>
    <name evidence="7" type="ORF">FAB82_01845</name>
</gene>
<evidence type="ECO:0000256" key="6">
    <source>
        <dbReference type="SAM" id="MobiDB-lite"/>
    </source>
</evidence>
<dbReference type="InterPro" id="IPR015942">
    <property type="entry name" value="Asp/Glu/hydantoin_racemase"/>
</dbReference>
<dbReference type="GO" id="GO:0047661">
    <property type="term" value="F:amino-acid racemase activity"/>
    <property type="evidence" value="ECO:0007669"/>
    <property type="project" value="InterPro"/>
</dbReference>
<evidence type="ECO:0000313" key="7">
    <source>
        <dbReference type="EMBL" id="THV43239.1"/>
    </source>
</evidence>
<comment type="catalytic activity">
    <reaction evidence="5">
        <text>D-5-benzylhydantoin = L-5-benzylhydantoin</text>
        <dbReference type="Rhea" id="RHEA:83991"/>
        <dbReference type="ChEBI" id="CHEBI:176864"/>
        <dbReference type="ChEBI" id="CHEBI:233540"/>
    </reaction>
</comment>
<dbReference type="EC" id="5.1.99.5" evidence="3"/>
<comment type="caution">
    <text evidence="7">The sequence shown here is derived from an EMBL/GenBank/DDBJ whole genome shotgun (WGS) entry which is preliminary data.</text>
</comment>
<reference evidence="8" key="1">
    <citation type="submission" date="2019-04" db="EMBL/GenBank/DDBJ databases">
        <title>Nocardioides xinjiangensis sp. nov.</title>
        <authorList>
            <person name="Liu S."/>
        </authorList>
    </citation>
    <scope>NUCLEOTIDE SEQUENCE [LARGE SCALE GENOMIC DNA]</scope>
    <source>
        <strain evidence="8">18</strain>
    </source>
</reference>
<proteinExistence type="inferred from homology"/>
<evidence type="ECO:0000256" key="2">
    <source>
        <dbReference type="ARBA" id="ARBA00051635"/>
    </source>
</evidence>
<dbReference type="FunFam" id="3.40.50.12500:FF:000001">
    <property type="entry name" value="Putative hydantoin racemase"/>
    <property type="match status" value="1"/>
</dbReference>
<evidence type="ECO:0000256" key="3">
    <source>
        <dbReference type="ARBA" id="ARBA00066406"/>
    </source>
</evidence>
<dbReference type="Gene3D" id="3.40.50.12500">
    <property type="match status" value="1"/>
</dbReference>
<dbReference type="PANTHER" id="PTHR28047:SF5">
    <property type="entry name" value="PROTEIN DCG1"/>
    <property type="match status" value="1"/>
</dbReference>
<sequence>MHLRLINPNTSVPMTEQIEVAAWRASAPDIEISAVCPSEGAASIESHTEEILAAAAVVAEIERAQSAGRRIDGFVIACFGDPGLDAAREVASVPVVGIAEAAMHAATLVGRHFGVVTTLPRTLGRAEDLVRRYGFETACVSLRAADVPVLALEDPSSEAVDAIAAEALRAVEEDRADAIVLGCAGMAGLCRTLEARLGVPVLDGVAASVGLVSGLVRMGAGTSKRGEYAYPPRSMPTSAMPRNRVR</sequence>
<evidence type="ECO:0000256" key="4">
    <source>
        <dbReference type="ARBA" id="ARBA00067972"/>
    </source>
</evidence>
<dbReference type="PANTHER" id="PTHR28047">
    <property type="entry name" value="PROTEIN DCG1"/>
    <property type="match status" value="1"/>
</dbReference>
<accession>A0A4S8QP88</accession>
<comment type="similarity">
    <text evidence="1">Belongs to the HyuE racemase family.</text>
</comment>
<reference evidence="7 8" key="2">
    <citation type="submission" date="2019-05" db="EMBL/GenBank/DDBJ databases">
        <title>Glycomyces buryatensis sp. nov.</title>
        <authorList>
            <person name="Nikitina E."/>
        </authorList>
    </citation>
    <scope>NUCLEOTIDE SEQUENCE [LARGE SCALE GENOMIC DNA]</scope>
    <source>
        <strain evidence="7 8">18</strain>
    </source>
</reference>
<dbReference type="GO" id="GO:0036348">
    <property type="term" value="F:hydantoin racemase activity"/>
    <property type="evidence" value="ECO:0007669"/>
    <property type="project" value="UniProtKB-EC"/>
</dbReference>
<feature type="region of interest" description="Disordered" evidence="6">
    <location>
        <begin position="226"/>
        <end position="246"/>
    </location>
</feature>
<dbReference type="InterPro" id="IPR052186">
    <property type="entry name" value="Hydantoin_racemase-like"/>
</dbReference>
<dbReference type="EMBL" id="STGY01000005">
    <property type="protein sequence ID" value="THV43239.1"/>
    <property type="molecule type" value="Genomic_DNA"/>
</dbReference>
<dbReference type="InterPro" id="IPR053714">
    <property type="entry name" value="Iso_Racemase_Enz_sf"/>
</dbReference>
<organism evidence="7 8">
    <name type="scientific">Glycomyces buryatensis</name>
    <dbReference type="NCBI Taxonomy" id="2570927"/>
    <lineage>
        <taxon>Bacteria</taxon>
        <taxon>Bacillati</taxon>
        <taxon>Actinomycetota</taxon>
        <taxon>Actinomycetes</taxon>
        <taxon>Glycomycetales</taxon>
        <taxon>Glycomycetaceae</taxon>
        <taxon>Glycomyces</taxon>
    </lineage>
</organism>
<dbReference type="Pfam" id="PF01177">
    <property type="entry name" value="Asp_Glu_race"/>
    <property type="match status" value="1"/>
</dbReference>
<dbReference type="Proteomes" id="UP000308760">
    <property type="component" value="Unassembled WGS sequence"/>
</dbReference>
<protein>
    <recommendedName>
        <fullName evidence="4">Hydantoin racemase</fullName>
        <ecNumber evidence="3">5.1.99.5</ecNumber>
    </recommendedName>
</protein>
<name>A0A4S8QP88_9ACTN</name>
<dbReference type="OrthoDB" id="9791723at2"/>
<comment type="catalytic activity">
    <reaction evidence="2">
        <text>a D-5-monosubstituted hydantoin = a L-5-monosubstituted hydantoin</text>
        <dbReference type="Rhea" id="RHEA:46624"/>
        <dbReference type="ChEBI" id="CHEBI:86339"/>
        <dbReference type="ChEBI" id="CHEBI:86340"/>
        <dbReference type="EC" id="5.1.99.5"/>
    </reaction>
</comment>
<dbReference type="AlphaFoldDB" id="A0A4S8QP88"/>